<keyword evidence="2" id="KW-0442">Lipid degradation</keyword>
<keyword evidence="2" id="KW-0378">Hydrolase</keyword>
<comment type="caution">
    <text evidence="5">The sequence shown here is derived from an EMBL/GenBank/DDBJ whole genome shotgun (WGS) entry which is preliminary data.</text>
</comment>
<dbReference type="PANTHER" id="PTHR11005">
    <property type="entry name" value="LYSOSOMAL ACID LIPASE-RELATED"/>
    <property type="match status" value="1"/>
</dbReference>
<name>A0ABP9XMR2_9FUNG</name>
<organism evidence="5 6">
    <name type="scientific">Helicostylum pulchrum</name>
    <dbReference type="NCBI Taxonomy" id="562976"/>
    <lineage>
        <taxon>Eukaryota</taxon>
        <taxon>Fungi</taxon>
        <taxon>Fungi incertae sedis</taxon>
        <taxon>Mucoromycota</taxon>
        <taxon>Mucoromycotina</taxon>
        <taxon>Mucoromycetes</taxon>
        <taxon>Mucorales</taxon>
        <taxon>Mucorineae</taxon>
        <taxon>Mucoraceae</taxon>
        <taxon>Helicostylum</taxon>
    </lineage>
</organism>
<dbReference type="SUPFAM" id="SSF53474">
    <property type="entry name" value="alpha/beta-Hydrolases"/>
    <property type="match status" value="1"/>
</dbReference>
<dbReference type="Pfam" id="PF04083">
    <property type="entry name" value="Abhydro_lipase"/>
    <property type="match status" value="1"/>
</dbReference>
<gene>
    <name evidence="5" type="ORF">HPULCUR_001447</name>
</gene>
<proteinExistence type="inferred from homology"/>
<feature type="signal peptide" evidence="3">
    <location>
        <begin position="1"/>
        <end position="23"/>
    </location>
</feature>
<dbReference type="InterPro" id="IPR006693">
    <property type="entry name" value="AB_hydrolase_lipase"/>
</dbReference>
<evidence type="ECO:0000256" key="1">
    <source>
        <dbReference type="ARBA" id="ARBA00010701"/>
    </source>
</evidence>
<keyword evidence="3" id="KW-0732">Signal</keyword>
<dbReference type="InterPro" id="IPR029058">
    <property type="entry name" value="AB_hydrolase_fold"/>
</dbReference>
<evidence type="ECO:0000313" key="6">
    <source>
        <dbReference type="Proteomes" id="UP001476247"/>
    </source>
</evidence>
<accession>A0ABP9XMR2</accession>
<keyword evidence="2" id="KW-0443">Lipid metabolism</keyword>
<dbReference type="EMBL" id="BAABUJ010000005">
    <property type="protein sequence ID" value="GAA5796078.1"/>
    <property type="molecule type" value="Genomic_DNA"/>
</dbReference>
<protein>
    <recommendedName>
        <fullName evidence="2">Lipase</fullName>
    </recommendedName>
</protein>
<keyword evidence="6" id="KW-1185">Reference proteome</keyword>
<dbReference type="Proteomes" id="UP001476247">
    <property type="component" value="Unassembled WGS sequence"/>
</dbReference>
<dbReference type="InterPro" id="IPR025483">
    <property type="entry name" value="Lipase_euk"/>
</dbReference>
<comment type="similarity">
    <text evidence="1 2">Belongs to the AB hydrolase superfamily. Lipase family.</text>
</comment>
<dbReference type="Gene3D" id="3.40.50.1820">
    <property type="entry name" value="alpha/beta hydrolase"/>
    <property type="match status" value="1"/>
</dbReference>
<dbReference type="PIRSF" id="PIRSF000862">
    <property type="entry name" value="Steryl_ester_lip"/>
    <property type="match status" value="1"/>
</dbReference>
<evidence type="ECO:0000259" key="4">
    <source>
        <dbReference type="Pfam" id="PF04083"/>
    </source>
</evidence>
<evidence type="ECO:0000256" key="2">
    <source>
        <dbReference type="PIRNR" id="PIRNR000862"/>
    </source>
</evidence>
<evidence type="ECO:0000313" key="5">
    <source>
        <dbReference type="EMBL" id="GAA5796078.1"/>
    </source>
</evidence>
<evidence type="ECO:0000256" key="3">
    <source>
        <dbReference type="SAM" id="SignalP"/>
    </source>
</evidence>
<sequence>MVECLIYVLILFHPSLFPWTSYTVNPLQHAATFKDMMKYWKYDYEEHFTETRDHYVLCIHRIPQGRKNTKIDCIIESGTTIVNHINDFKKPTNHNGKPVVLLYHGLTLTSEVWVSNIKHRRNLALYLSDQGYDVWMGNARGNKYSQSHLTKDPKDADFWQFSINEFAMIDMPDTIDYILKVTGAPSLTYIGFSQGTTQAFAGLSMDLELNKTVNLFIALAPAATPKGFSHPLFDGFIKAAPTVIYSLLGRKVFLKPVLFWQSVFSPALFVKIIDAAVGFLFGWHCQNIDIEQKIVGYQHLFSLTSVKSIVHWFQIIGSGRFQMYDEGSSFFTQTVDHLPPKFPIKQITTPIAVFYGSDDTLVDFDVLKNELSHLAYVKNVHGWEHMDFLWASNLEKMVFPDILMLLEHFNFKTRG</sequence>
<feature type="chain" id="PRO_5047522484" description="Lipase" evidence="3">
    <location>
        <begin position="24"/>
        <end position="415"/>
    </location>
</feature>
<feature type="domain" description="Partial AB-hydrolase lipase" evidence="4">
    <location>
        <begin position="34"/>
        <end position="116"/>
    </location>
</feature>
<reference evidence="5 6" key="1">
    <citation type="submission" date="2024-04" db="EMBL/GenBank/DDBJ databases">
        <title>genome sequences of Mucor flavus KT1a and Helicostylum pulchrum KT1b strains isolation_sourced from the surface of a dry-aged beef.</title>
        <authorList>
            <person name="Toyotome T."/>
            <person name="Hosono M."/>
            <person name="Torimaru M."/>
            <person name="Fukuda K."/>
            <person name="Mikami N."/>
        </authorList>
    </citation>
    <scope>NUCLEOTIDE SEQUENCE [LARGE SCALE GENOMIC DNA]</scope>
    <source>
        <strain evidence="5 6">KT1b</strain>
    </source>
</reference>